<proteinExistence type="predicted"/>
<dbReference type="AlphaFoldDB" id="A0AAN6PQS5"/>
<protein>
    <submittedName>
        <fullName evidence="3">Uncharacterized protein</fullName>
    </submittedName>
</protein>
<evidence type="ECO:0000256" key="2">
    <source>
        <dbReference type="SAM" id="SignalP"/>
    </source>
</evidence>
<comment type="caution">
    <text evidence="3">The sequence shown here is derived from an EMBL/GenBank/DDBJ whole genome shotgun (WGS) entry which is preliminary data.</text>
</comment>
<feature type="region of interest" description="Disordered" evidence="1">
    <location>
        <begin position="99"/>
        <end position="146"/>
    </location>
</feature>
<feature type="compositionally biased region" description="Low complexity" evidence="1">
    <location>
        <begin position="132"/>
        <end position="142"/>
    </location>
</feature>
<feature type="compositionally biased region" description="Polar residues" evidence="1">
    <location>
        <begin position="99"/>
        <end position="118"/>
    </location>
</feature>
<dbReference type="EMBL" id="MU854326">
    <property type="protein sequence ID" value="KAK4043559.1"/>
    <property type="molecule type" value="Genomic_DNA"/>
</dbReference>
<gene>
    <name evidence="3" type="ORF">C8A01DRAFT_32286</name>
</gene>
<name>A0AAN6PQS5_9PEZI</name>
<evidence type="ECO:0000256" key="1">
    <source>
        <dbReference type="SAM" id="MobiDB-lite"/>
    </source>
</evidence>
<feature type="chain" id="PRO_5042912943" evidence="2">
    <location>
        <begin position="17"/>
        <end position="172"/>
    </location>
</feature>
<keyword evidence="4" id="KW-1185">Reference proteome</keyword>
<evidence type="ECO:0000313" key="3">
    <source>
        <dbReference type="EMBL" id="KAK4043559.1"/>
    </source>
</evidence>
<sequence>MKLSWLVPVLVGGGAAAGLDKVGIVSDKVAEVKVLLKGVTYQRQARNPEGASIQSPSANAVTVDLDTLNIALPNRTKPKLTIQREDQHDEALPVITLRTTTANNAPPDTQDSSTQQTELPLPSDYDSDVDEALSSSASNAAAETGNPASANRAIAGMGVGLVSVMLIFTVFL</sequence>
<keyword evidence="2" id="KW-0732">Signal</keyword>
<organism evidence="3 4">
    <name type="scientific">Parachaetomium inaequale</name>
    <dbReference type="NCBI Taxonomy" id="2588326"/>
    <lineage>
        <taxon>Eukaryota</taxon>
        <taxon>Fungi</taxon>
        <taxon>Dikarya</taxon>
        <taxon>Ascomycota</taxon>
        <taxon>Pezizomycotina</taxon>
        <taxon>Sordariomycetes</taxon>
        <taxon>Sordariomycetidae</taxon>
        <taxon>Sordariales</taxon>
        <taxon>Chaetomiaceae</taxon>
        <taxon>Parachaetomium</taxon>
    </lineage>
</organism>
<reference evidence="4" key="1">
    <citation type="journal article" date="2023" name="Mol. Phylogenet. Evol.">
        <title>Genome-scale phylogeny and comparative genomics of the fungal order Sordariales.</title>
        <authorList>
            <person name="Hensen N."/>
            <person name="Bonometti L."/>
            <person name="Westerberg I."/>
            <person name="Brannstrom I.O."/>
            <person name="Guillou S."/>
            <person name="Cros-Aarteil S."/>
            <person name="Calhoun S."/>
            <person name="Haridas S."/>
            <person name="Kuo A."/>
            <person name="Mondo S."/>
            <person name="Pangilinan J."/>
            <person name="Riley R."/>
            <person name="LaButti K."/>
            <person name="Andreopoulos B."/>
            <person name="Lipzen A."/>
            <person name="Chen C."/>
            <person name="Yan M."/>
            <person name="Daum C."/>
            <person name="Ng V."/>
            <person name="Clum A."/>
            <person name="Steindorff A."/>
            <person name="Ohm R.A."/>
            <person name="Martin F."/>
            <person name="Silar P."/>
            <person name="Natvig D.O."/>
            <person name="Lalanne C."/>
            <person name="Gautier V."/>
            <person name="Ament-Velasquez S.L."/>
            <person name="Kruys A."/>
            <person name="Hutchinson M.I."/>
            <person name="Powell A.J."/>
            <person name="Barry K."/>
            <person name="Miller A.N."/>
            <person name="Grigoriev I.V."/>
            <person name="Debuchy R."/>
            <person name="Gladieux P."/>
            <person name="Hiltunen Thoren M."/>
            <person name="Johannesson H."/>
        </authorList>
    </citation>
    <scope>NUCLEOTIDE SEQUENCE [LARGE SCALE GENOMIC DNA]</scope>
    <source>
        <strain evidence="4">CBS 284.82</strain>
    </source>
</reference>
<accession>A0AAN6PQS5</accession>
<feature type="signal peptide" evidence="2">
    <location>
        <begin position="1"/>
        <end position="16"/>
    </location>
</feature>
<evidence type="ECO:0000313" key="4">
    <source>
        <dbReference type="Proteomes" id="UP001303115"/>
    </source>
</evidence>
<dbReference type="Proteomes" id="UP001303115">
    <property type="component" value="Unassembled WGS sequence"/>
</dbReference>